<dbReference type="Pfam" id="PF00107">
    <property type="entry name" value="ADH_zinc_N"/>
    <property type="match status" value="1"/>
</dbReference>
<keyword evidence="2" id="KW-0560">Oxidoreductase</keyword>
<dbReference type="PANTHER" id="PTHR48106:SF13">
    <property type="entry name" value="QUINONE OXIDOREDUCTASE-RELATED"/>
    <property type="match status" value="1"/>
</dbReference>
<proteinExistence type="predicted"/>
<dbReference type="SMART" id="SM00829">
    <property type="entry name" value="PKS_ER"/>
    <property type="match status" value="1"/>
</dbReference>
<evidence type="ECO:0000313" key="5">
    <source>
        <dbReference type="Proteomes" id="UP001497512"/>
    </source>
</evidence>
<gene>
    <name evidence="4" type="ORF">CSSPTR1EN2_LOCUS693</name>
</gene>
<organism evidence="4 5">
    <name type="scientific">Sphagnum troendelagicum</name>
    <dbReference type="NCBI Taxonomy" id="128251"/>
    <lineage>
        <taxon>Eukaryota</taxon>
        <taxon>Viridiplantae</taxon>
        <taxon>Streptophyta</taxon>
        <taxon>Embryophyta</taxon>
        <taxon>Bryophyta</taxon>
        <taxon>Sphagnophytina</taxon>
        <taxon>Sphagnopsida</taxon>
        <taxon>Sphagnales</taxon>
        <taxon>Sphagnaceae</taxon>
        <taxon>Sphagnum</taxon>
    </lineage>
</organism>
<dbReference type="InterPro" id="IPR013149">
    <property type="entry name" value="ADH-like_C"/>
</dbReference>
<evidence type="ECO:0000259" key="3">
    <source>
        <dbReference type="SMART" id="SM00829"/>
    </source>
</evidence>
<evidence type="ECO:0000256" key="2">
    <source>
        <dbReference type="ARBA" id="ARBA00023002"/>
    </source>
</evidence>
<dbReference type="Gene3D" id="3.90.180.10">
    <property type="entry name" value="Medium-chain alcohol dehydrogenases, catalytic domain"/>
    <property type="match status" value="1"/>
</dbReference>
<dbReference type="Proteomes" id="UP001497512">
    <property type="component" value="Chromosome 1"/>
</dbReference>
<dbReference type="SUPFAM" id="SSF50129">
    <property type="entry name" value="GroES-like"/>
    <property type="match status" value="1"/>
</dbReference>
<evidence type="ECO:0000313" key="4">
    <source>
        <dbReference type="EMBL" id="CAK9190143.1"/>
    </source>
</evidence>
<dbReference type="InterPro" id="IPR011032">
    <property type="entry name" value="GroES-like_sf"/>
</dbReference>
<dbReference type="SUPFAM" id="SSF51735">
    <property type="entry name" value="NAD(P)-binding Rossmann-fold domains"/>
    <property type="match status" value="1"/>
</dbReference>
<keyword evidence="1" id="KW-0521">NADP</keyword>
<dbReference type="CDD" id="cd05286">
    <property type="entry name" value="QOR2"/>
    <property type="match status" value="1"/>
</dbReference>
<dbReference type="Gene3D" id="3.40.50.720">
    <property type="entry name" value="NAD(P)-binding Rossmann-like Domain"/>
    <property type="match status" value="1"/>
</dbReference>
<protein>
    <recommendedName>
        <fullName evidence="3">Enoyl reductase (ER) domain-containing protein</fullName>
    </recommendedName>
</protein>
<dbReference type="InterPro" id="IPR047618">
    <property type="entry name" value="QOR-like"/>
</dbReference>
<sequence length="304" mass="32528">MVKGIIVHEVGGPEVLKWENIEVKEPREGEVKIRHMAVGINFVDVNYRKGLYSTKTPFIPGVEAAAVVTDVGPGLTGLQVGDRVAYAGPQGAYVEERIISADKLVPLPNSVGDVVAASIMIKGMTAQMLLRRVFKVKKGHKIFVHAAAGGVGSLLVQWGRSLGATVIAAVCNEEKAVQAKEDGADHVITYSQENFVDRVKEITEGAGVEVVYDAVGKDTLKGSLNCLGLRGCLVSYGQASGAPDPIPVSVLQPKSLFLTRPSLFHYIGTRDELLETAGELFAAVATGNVGWEGMMICQSKHFTW</sequence>
<dbReference type="EMBL" id="OZ019893">
    <property type="protein sequence ID" value="CAK9190143.1"/>
    <property type="molecule type" value="Genomic_DNA"/>
</dbReference>
<accession>A0ABP0T9V3</accession>
<keyword evidence="5" id="KW-1185">Reference proteome</keyword>
<dbReference type="InterPro" id="IPR020843">
    <property type="entry name" value="ER"/>
</dbReference>
<dbReference type="InterPro" id="IPR036291">
    <property type="entry name" value="NAD(P)-bd_dom_sf"/>
</dbReference>
<dbReference type="InterPro" id="IPR013154">
    <property type="entry name" value="ADH-like_N"/>
</dbReference>
<name>A0ABP0T9V3_9BRYO</name>
<dbReference type="PANTHER" id="PTHR48106">
    <property type="entry name" value="QUINONE OXIDOREDUCTASE PIG3-RELATED"/>
    <property type="match status" value="1"/>
</dbReference>
<dbReference type="Pfam" id="PF08240">
    <property type="entry name" value="ADH_N"/>
    <property type="match status" value="1"/>
</dbReference>
<feature type="domain" description="Enoyl reductase (ER)" evidence="3">
    <location>
        <begin position="11"/>
        <end position="301"/>
    </location>
</feature>
<reference evidence="4 5" key="1">
    <citation type="submission" date="2024-02" db="EMBL/GenBank/DDBJ databases">
        <authorList>
            <consortium name="ELIXIR-Norway"/>
            <consortium name="Elixir Norway"/>
        </authorList>
    </citation>
    <scope>NUCLEOTIDE SEQUENCE [LARGE SCALE GENOMIC DNA]</scope>
</reference>
<evidence type="ECO:0000256" key="1">
    <source>
        <dbReference type="ARBA" id="ARBA00022857"/>
    </source>
</evidence>